<dbReference type="KEGG" id="spsw:Sps_01433"/>
<organism evidence="1 2">
    <name type="scientific">Shewanella psychrophila</name>
    <dbReference type="NCBI Taxonomy" id="225848"/>
    <lineage>
        <taxon>Bacteria</taxon>
        <taxon>Pseudomonadati</taxon>
        <taxon>Pseudomonadota</taxon>
        <taxon>Gammaproteobacteria</taxon>
        <taxon>Alteromonadales</taxon>
        <taxon>Shewanellaceae</taxon>
        <taxon>Shewanella</taxon>
    </lineage>
</organism>
<dbReference type="Proteomes" id="UP000189545">
    <property type="component" value="Chromosome"/>
</dbReference>
<name>A0A1S6HM68_9GAMM</name>
<accession>A0A1S6HM68</accession>
<sequence>MLQCDVNHIKLQDKKWEKYLFGAEIKFEFSPSISAIRADEWNSLMQGNVKESGKGGNPFTRYEYLLALEQSGCVCPKSGWTPMHMSVLRQGKRIAVMPLYSKSHSYGEYVFDWAWAEAYERNNIEYYPKLLSAVPFTPVTGNRLGIDRQLSEQESQSVVSLMMEALNHEMRRGSYSSWHCLFMPEGQHRLISQSQSQESHLDPLLELGSASSAPAALNVAPRPLKRTGTQFHWRNQDYQGFDDFLSVMSSRKRKNILKERSKAQSKGYTCRFIAGVDVTEVQWQSFYYCYQITYAKRSGHYGYLNLDFFKLIGKTMAGQVQLLVVEKPLLQPDSSDTPESLDDHIDSKEENGESRIVAAALYFNSDTHLYGRYWGCLEEADALHFEACYYQGIEFCIKHGLETFDAGAQGEHKISRGFEPVETYSNHEIAHPAFRDAIENFTLQEAEQNRLYMIEAAKLLPFKAME</sequence>
<proteinExistence type="predicted"/>
<dbReference type="EMBL" id="CP014782">
    <property type="protein sequence ID" value="AQS36599.1"/>
    <property type="molecule type" value="Genomic_DNA"/>
</dbReference>
<dbReference type="Pfam" id="PF04339">
    <property type="entry name" value="FemAB_like"/>
    <property type="match status" value="2"/>
</dbReference>
<evidence type="ECO:0000313" key="2">
    <source>
        <dbReference type="Proteomes" id="UP000189545"/>
    </source>
</evidence>
<keyword evidence="2" id="KW-1185">Reference proteome</keyword>
<dbReference type="Gene3D" id="3.40.630.30">
    <property type="match status" value="1"/>
</dbReference>
<protein>
    <recommendedName>
        <fullName evidence="3">GNAT family N-acetyltransferase</fullName>
    </recommendedName>
</protein>
<dbReference type="InterPro" id="IPR016181">
    <property type="entry name" value="Acyl_CoA_acyltransferase"/>
</dbReference>
<gene>
    <name evidence="1" type="ORF">Sps_01433</name>
</gene>
<reference evidence="1 2" key="1">
    <citation type="submission" date="2016-03" db="EMBL/GenBank/DDBJ databases">
        <title>Complete genome sequence of Shewanella psychrophila WP2, a deep sea bacterium isolated from west Pacific sediment.</title>
        <authorList>
            <person name="Xu G."/>
            <person name="Jian H."/>
        </authorList>
    </citation>
    <scope>NUCLEOTIDE SEQUENCE [LARGE SCALE GENOMIC DNA]</scope>
    <source>
        <strain evidence="1 2">WP2</strain>
    </source>
</reference>
<evidence type="ECO:0008006" key="3">
    <source>
        <dbReference type="Google" id="ProtNLM"/>
    </source>
</evidence>
<dbReference type="STRING" id="225848.Sps_01433"/>
<dbReference type="PANTHER" id="PTHR47017">
    <property type="entry name" value="ACYL-COA"/>
    <property type="match status" value="1"/>
</dbReference>
<dbReference type="InterPro" id="IPR007434">
    <property type="entry name" value="FemAB-like"/>
</dbReference>
<evidence type="ECO:0000313" key="1">
    <source>
        <dbReference type="EMBL" id="AQS36599.1"/>
    </source>
</evidence>
<dbReference type="AlphaFoldDB" id="A0A1S6HM68"/>
<dbReference type="SUPFAM" id="SSF55729">
    <property type="entry name" value="Acyl-CoA N-acyltransferases (Nat)"/>
    <property type="match status" value="1"/>
</dbReference>
<dbReference type="PANTHER" id="PTHR47017:SF1">
    <property type="entry name" value="ACYL-COA"/>
    <property type="match status" value="1"/>
</dbReference>